<protein>
    <submittedName>
        <fullName evidence="1">Uncharacterized protein</fullName>
    </submittedName>
</protein>
<proteinExistence type="predicted"/>
<evidence type="ECO:0000313" key="2">
    <source>
        <dbReference type="Proteomes" id="UP000225706"/>
    </source>
</evidence>
<evidence type="ECO:0000313" key="1">
    <source>
        <dbReference type="EMBL" id="PFX12561.1"/>
    </source>
</evidence>
<dbReference type="AlphaFoldDB" id="A0A2B4R4L2"/>
<gene>
    <name evidence="1" type="ORF">AWC38_SpisGene23459</name>
</gene>
<keyword evidence="2" id="KW-1185">Reference proteome</keyword>
<dbReference type="OrthoDB" id="5944977at2759"/>
<dbReference type="Proteomes" id="UP000225706">
    <property type="component" value="Unassembled WGS sequence"/>
</dbReference>
<dbReference type="EMBL" id="LSMT01001293">
    <property type="protein sequence ID" value="PFX12561.1"/>
    <property type="molecule type" value="Genomic_DNA"/>
</dbReference>
<reference evidence="2" key="1">
    <citation type="journal article" date="2017" name="bioRxiv">
        <title>Comparative analysis of the genomes of Stylophora pistillata and Acropora digitifera provides evidence for extensive differences between species of corals.</title>
        <authorList>
            <person name="Voolstra C.R."/>
            <person name="Li Y."/>
            <person name="Liew Y.J."/>
            <person name="Baumgarten S."/>
            <person name="Zoccola D."/>
            <person name="Flot J.-F."/>
            <person name="Tambutte S."/>
            <person name="Allemand D."/>
            <person name="Aranda M."/>
        </authorList>
    </citation>
    <scope>NUCLEOTIDE SEQUENCE [LARGE SCALE GENOMIC DNA]</scope>
</reference>
<sequence>MEDRCKSINMGPSGEKDKVLFQLSDSEHLQHPNDLKLIAGFMYRGTEEKYDNETKSLRSEVEWGREKVDSLEVEIRRLEEPETDDTISTMR</sequence>
<organism evidence="1 2">
    <name type="scientific">Stylophora pistillata</name>
    <name type="common">Smooth cauliflower coral</name>
    <dbReference type="NCBI Taxonomy" id="50429"/>
    <lineage>
        <taxon>Eukaryota</taxon>
        <taxon>Metazoa</taxon>
        <taxon>Cnidaria</taxon>
        <taxon>Anthozoa</taxon>
        <taxon>Hexacorallia</taxon>
        <taxon>Scleractinia</taxon>
        <taxon>Astrocoeniina</taxon>
        <taxon>Pocilloporidae</taxon>
        <taxon>Stylophora</taxon>
    </lineage>
</organism>
<comment type="caution">
    <text evidence="1">The sequence shown here is derived from an EMBL/GenBank/DDBJ whole genome shotgun (WGS) entry which is preliminary data.</text>
</comment>
<name>A0A2B4R4L2_STYPI</name>
<accession>A0A2B4R4L2</accession>